<dbReference type="PANTHER" id="PTHR30222:SF17">
    <property type="entry name" value="SPERMIDINE_PUTRESCINE-BINDING PERIPLASMIC PROTEIN"/>
    <property type="match status" value="1"/>
</dbReference>
<evidence type="ECO:0000313" key="9">
    <source>
        <dbReference type="EMBL" id="SHM35452.1"/>
    </source>
</evidence>
<accession>A0A1M7I3U6</accession>
<gene>
    <name evidence="8" type="primary">potF</name>
    <name evidence="8" type="ORF">HCU01_19630</name>
    <name evidence="9" type="ORF">SAMN05660971_02800</name>
</gene>
<protein>
    <recommendedName>
        <fullName evidence="5">Putrescine-binding periplasmic protein</fullName>
    </recommendedName>
</protein>
<evidence type="ECO:0000256" key="7">
    <source>
        <dbReference type="SAM" id="SignalP"/>
    </source>
</evidence>
<dbReference type="Gene3D" id="3.40.190.10">
    <property type="entry name" value="Periplasmic binding protein-like II"/>
    <property type="match status" value="2"/>
</dbReference>
<dbReference type="EMBL" id="BJXU01000071">
    <property type="protein sequence ID" value="GEN24014.1"/>
    <property type="molecule type" value="Genomic_DNA"/>
</dbReference>
<dbReference type="GO" id="GO:0015846">
    <property type="term" value="P:polyamine transport"/>
    <property type="evidence" value="ECO:0007669"/>
    <property type="project" value="InterPro"/>
</dbReference>
<evidence type="ECO:0000256" key="2">
    <source>
        <dbReference type="ARBA" id="ARBA00022448"/>
    </source>
</evidence>
<dbReference type="AlphaFoldDB" id="A0A1M7I3U6"/>
<dbReference type="InterPro" id="IPR001188">
    <property type="entry name" value="Sperm_putr-bd"/>
</dbReference>
<dbReference type="PANTHER" id="PTHR30222">
    <property type="entry name" value="SPERMIDINE/PUTRESCINE-BINDING PERIPLASMIC PROTEIN"/>
    <property type="match status" value="1"/>
</dbReference>
<dbReference type="PIRSF" id="PIRSF019574">
    <property type="entry name" value="Periplasmic_polyamine_BP"/>
    <property type="match status" value="1"/>
</dbReference>
<keyword evidence="3 7" id="KW-0732">Signal</keyword>
<dbReference type="Pfam" id="PF13416">
    <property type="entry name" value="SBP_bac_8"/>
    <property type="match status" value="1"/>
</dbReference>
<dbReference type="GO" id="GO:0042597">
    <property type="term" value="C:periplasmic space"/>
    <property type="evidence" value="ECO:0007669"/>
    <property type="project" value="UniProtKB-SubCell"/>
</dbReference>
<evidence type="ECO:0000256" key="1">
    <source>
        <dbReference type="ARBA" id="ARBA00004418"/>
    </source>
</evidence>
<dbReference type="PRINTS" id="PR00909">
    <property type="entry name" value="SPERMDNBNDNG"/>
</dbReference>
<dbReference type="RefSeq" id="WP_073435812.1">
    <property type="nucleotide sequence ID" value="NZ_BJXU01000071.1"/>
</dbReference>
<evidence type="ECO:0000313" key="10">
    <source>
        <dbReference type="Proteomes" id="UP000184123"/>
    </source>
</evidence>
<sequence length="356" mass="39707">MIHNKTRAALAVSLSSMLLAGGAQAEEGKLYLFNWTQYMDPAIIEAFEEQFDVEVVQNYFNSNPELISKLNAGGTSQYDVIVPSNYYIPRLIETGLVQKLDRSKLPNFDNLMPQFKDPIFDPGAEYSAAYQWGVTGMVYNTETFPDAANSWSLLFDPEVNNDYPFSLIGDGQVAVGSACAYLGAGYQCADLDSLKNAARTLIETKNRDNFSGFADGTPTLQQLARGVVHAGMSFNGDYLFYKEEDPESFANLAFTIPDEGAEMWVDAMMIPADAPNPDLAHEFINFMLDAQIGAQLSNYNYYASPNEAARPYLDEVLTESPTQPTDEEMQRLYFTPSLKGEELQTFQQLWSEVKAR</sequence>
<keyword evidence="4 5" id="KW-0574">Periplasm</keyword>
<dbReference type="GO" id="GO:0019808">
    <property type="term" value="F:polyamine binding"/>
    <property type="evidence" value="ECO:0007669"/>
    <property type="project" value="InterPro"/>
</dbReference>
<feature type="signal peptide" evidence="7">
    <location>
        <begin position="1"/>
        <end position="25"/>
    </location>
</feature>
<dbReference type="CDD" id="cd13590">
    <property type="entry name" value="PBP2_PotD_PotF_like"/>
    <property type="match status" value="1"/>
</dbReference>
<reference evidence="8 11" key="2">
    <citation type="submission" date="2019-07" db="EMBL/GenBank/DDBJ databases">
        <title>Whole genome shotgun sequence of Halomonas cupida NBRC 102219.</title>
        <authorList>
            <person name="Hosoyama A."/>
            <person name="Uohara A."/>
            <person name="Ohji S."/>
            <person name="Ichikawa N."/>
        </authorList>
    </citation>
    <scope>NUCLEOTIDE SEQUENCE [LARGE SCALE GENOMIC DNA]</scope>
    <source>
        <strain evidence="8 11">NBRC 102219</strain>
    </source>
</reference>
<dbReference type="OrthoDB" id="9769319at2"/>
<keyword evidence="11" id="KW-1185">Reference proteome</keyword>
<evidence type="ECO:0000256" key="4">
    <source>
        <dbReference type="ARBA" id="ARBA00022764"/>
    </source>
</evidence>
<dbReference type="Proteomes" id="UP000184123">
    <property type="component" value="Unassembled WGS sequence"/>
</dbReference>
<feature type="chain" id="PRO_5012003009" description="Putrescine-binding periplasmic protein" evidence="7">
    <location>
        <begin position="26"/>
        <end position="356"/>
    </location>
</feature>
<evidence type="ECO:0000256" key="3">
    <source>
        <dbReference type="ARBA" id="ARBA00022729"/>
    </source>
</evidence>
<evidence type="ECO:0000256" key="5">
    <source>
        <dbReference type="PIRNR" id="PIRNR019574"/>
    </source>
</evidence>
<comment type="function">
    <text evidence="5">Required for the activity of the bacterial periplasmic transport system of putrescine.</text>
</comment>
<dbReference type="InterPro" id="IPR006059">
    <property type="entry name" value="SBP"/>
</dbReference>
<evidence type="ECO:0000256" key="6">
    <source>
        <dbReference type="PIRSR" id="PIRSR019574-1"/>
    </source>
</evidence>
<evidence type="ECO:0000313" key="8">
    <source>
        <dbReference type="EMBL" id="GEN24014.1"/>
    </source>
</evidence>
<dbReference type="SUPFAM" id="SSF53850">
    <property type="entry name" value="Periplasmic binding protein-like II"/>
    <property type="match status" value="1"/>
</dbReference>
<keyword evidence="2 5" id="KW-0813">Transport</keyword>
<evidence type="ECO:0000313" key="11">
    <source>
        <dbReference type="Proteomes" id="UP000321726"/>
    </source>
</evidence>
<comment type="subcellular location">
    <subcellularLocation>
        <location evidence="1 5">Periplasm</location>
    </subcellularLocation>
</comment>
<proteinExistence type="inferred from homology"/>
<dbReference type="EMBL" id="FRCA01000007">
    <property type="protein sequence ID" value="SHM35452.1"/>
    <property type="molecule type" value="Genomic_DNA"/>
</dbReference>
<name>A0A1M7I3U6_9GAMM</name>
<dbReference type="STRING" id="44933.SAMN05660971_02800"/>
<organism evidence="9 10">
    <name type="scientific">Halomonas cupida</name>
    <dbReference type="NCBI Taxonomy" id="44933"/>
    <lineage>
        <taxon>Bacteria</taxon>
        <taxon>Pseudomonadati</taxon>
        <taxon>Pseudomonadota</taxon>
        <taxon>Gammaproteobacteria</taxon>
        <taxon>Oceanospirillales</taxon>
        <taxon>Halomonadaceae</taxon>
        <taxon>Halomonas</taxon>
    </lineage>
</organism>
<reference evidence="9 10" key="1">
    <citation type="submission" date="2016-11" db="EMBL/GenBank/DDBJ databases">
        <authorList>
            <person name="Jaros S."/>
            <person name="Januszkiewicz K."/>
            <person name="Wedrychowicz H."/>
        </authorList>
    </citation>
    <scope>NUCLEOTIDE SEQUENCE [LARGE SCALE GENOMIC DNA]</scope>
    <source>
        <strain evidence="9 10">DSM 4740</strain>
    </source>
</reference>
<feature type="binding site" evidence="6">
    <location>
        <position position="86"/>
    </location>
    <ligand>
        <name>spermidine</name>
        <dbReference type="ChEBI" id="CHEBI:57834"/>
    </ligand>
</feature>
<comment type="similarity">
    <text evidence="5">Belongs to the bacterial solute-binding protein PotD/PotF family.</text>
</comment>
<dbReference type="Proteomes" id="UP000321726">
    <property type="component" value="Unassembled WGS sequence"/>
</dbReference>